<dbReference type="EMBL" id="FTOI01000002">
    <property type="protein sequence ID" value="SIS49982.1"/>
    <property type="molecule type" value="Genomic_DNA"/>
</dbReference>
<organism evidence="1 2">
    <name type="scientific">Kaistella chaponensis</name>
    <dbReference type="NCBI Taxonomy" id="713588"/>
    <lineage>
        <taxon>Bacteria</taxon>
        <taxon>Pseudomonadati</taxon>
        <taxon>Bacteroidota</taxon>
        <taxon>Flavobacteriia</taxon>
        <taxon>Flavobacteriales</taxon>
        <taxon>Weeksellaceae</taxon>
        <taxon>Chryseobacterium group</taxon>
        <taxon>Kaistella</taxon>
    </lineage>
</organism>
<evidence type="ECO:0000313" key="1">
    <source>
        <dbReference type="EMBL" id="SIS49982.1"/>
    </source>
</evidence>
<accession>A0A1N7JKT6</accession>
<name>A0A1N7JKT6_9FLAO</name>
<sequence length="74" mass="8754">MSTAELKLDLIQKITDLKEIRIIEELQNLLDFETDRGIFQINPAQRNRILEAKNDDVLSEEEANLEIEEWLKEK</sequence>
<evidence type="ECO:0008006" key="3">
    <source>
        <dbReference type="Google" id="ProtNLM"/>
    </source>
</evidence>
<dbReference type="AlphaFoldDB" id="A0A1N7JKT6"/>
<gene>
    <name evidence="1" type="ORF">SAMN05421789_102181</name>
</gene>
<dbReference type="Proteomes" id="UP000185839">
    <property type="component" value="Unassembled WGS sequence"/>
</dbReference>
<evidence type="ECO:0000313" key="2">
    <source>
        <dbReference type="Proteomes" id="UP000185839"/>
    </source>
</evidence>
<proteinExistence type="predicted"/>
<dbReference type="STRING" id="713588.SAMN05421789_102181"/>
<dbReference type="OrthoDB" id="1122787at2"/>
<protein>
    <recommendedName>
        <fullName evidence="3">Addiction module component</fullName>
    </recommendedName>
</protein>
<keyword evidence="2" id="KW-1185">Reference proteome</keyword>
<dbReference type="RefSeq" id="WP_076385182.1">
    <property type="nucleotide sequence ID" value="NZ_DAOOBN010000177.1"/>
</dbReference>
<reference evidence="2" key="1">
    <citation type="submission" date="2017-01" db="EMBL/GenBank/DDBJ databases">
        <authorList>
            <person name="Varghese N."/>
            <person name="Submissions S."/>
        </authorList>
    </citation>
    <scope>NUCLEOTIDE SEQUENCE [LARGE SCALE GENOMIC DNA]</scope>
    <source>
        <strain evidence="2">DSM 23145</strain>
    </source>
</reference>